<dbReference type="FunFam" id="3.30.980.10:FF:000007">
    <property type="entry name" value="alanyl-tRNA editing protein Aarsd1"/>
    <property type="match status" value="1"/>
</dbReference>
<reference evidence="14" key="1">
    <citation type="submission" date="2013-05" db="EMBL/GenBank/DDBJ databases">
        <authorList>
            <person name="Yim A.K.Y."/>
            <person name="Chan T.F."/>
            <person name="Ji K.M."/>
            <person name="Liu X.Y."/>
            <person name="Zhou J.W."/>
            <person name="Li R.Q."/>
            <person name="Yang K.Y."/>
            <person name="Li J."/>
            <person name="Li M."/>
            <person name="Law P.T.W."/>
            <person name="Wu Y.L."/>
            <person name="Cai Z.L."/>
            <person name="Qin H."/>
            <person name="Bao Y."/>
            <person name="Leung R.K.K."/>
            <person name="Ng P.K.S."/>
            <person name="Zou J."/>
            <person name="Zhong X.J."/>
            <person name="Ran P.X."/>
            <person name="Zhong N.S."/>
            <person name="Liu Z.G."/>
            <person name="Tsui S.K.W."/>
        </authorList>
    </citation>
    <scope>NUCLEOTIDE SEQUENCE</scope>
    <source>
        <strain evidence="14">Derf</strain>
        <tissue evidence="14">Whole organism</tissue>
    </source>
</reference>
<dbReference type="Proteomes" id="UP000790347">
    <property type="component" value="Unassembled WGS sequence"/>
</dbReference>
<evidence type="ECO:0000256" key="8">
    <source>
        <dbReference type="ARBA" id="ARBA00022917"/>
    </source>
</evidence>
<evidence type="ECO:0000256" key="2">
    <source>
        <dbReference type="ARBA" id="ARBA00004496"/>
    </source>
</evidence>
<dbReference type="GO" id="GO:0046872">
    <property type="term" value="F:metal ion binding"/>
    <property type="evidence" value="ECO:0007669"/>
    <property type="project" value="UniProtKB-KW"/>
</dbReference>
<dbReference type="PROSITE" id="PS00052">
    <property type="entry name" value="RIBOSOMAL_S7"/>
    <property type="match status" value="1"/>
</dbReference>
<dbReference type="SUPFAM" id="SSF55186">
    <property type="entry name" value="ThrRS/AlaRS common domain"/>
    <property type="match status" value="1"/>
</dbReference>
<keyword evidence="7" id="KW-0862">Zinc</keyword>
<dbReference type="FunFam" id="1.10.455.10:FF:000003">
    <property type="entry name" value="40S ribosomal protein S5"/>
    <property type="match status" value="1"/>
</dbReference>
<dbReference type="PANTHER" id="PTHR11205">
    <property type="entry name" value="RIBOSOMAL PROTEIN S7"/>
    <property type="match status" value="1"/>
</dbReference>
<dbReference type="InterPro" id="IPR005716">
    <property type="entry name" value="Ribosomal_uS7_euk/arc"/>
</dbReference>
<evidence type="ECO:0000256" key="1">
    <source>
        <dbReference type="ARBA" id="ARBA00001947"/>
    </source>
</evidence>
<comment type="caution">
    <text evidence="14">The sequence shown here is derived from an EMBL/GenBank/DDBJ whole genome shotgun (WGS) entry which is preliminary data.</text>
</comment>
<dbReference type="Gene3D" id="3.30.980.10">
    <property type="entry name" value="Threonyl-trna Synthetase, Chain A, domain 2"/>
    <property type="match status" value="1"/>
</dbReference>
<keyword evidence="8" id="KW-0648">Protein biosynthesis</keyword>
<dbReference type="NCBIfam" id="NF003106">
    <property type="entry name" value="PRK04027.1"/>
    <property type="match status" value="1"/>
</dbReference>
<evidence type="ECO:0000313" key="14">
    <source>
        <dbReference type="EMBL" id="KAH9530130.1"/>
    </source>
</evidence>
<feature type="coiled-coil region" evidence="12">
    <location>
        <begin position="273"/>
        <end position="300"/>
    </location>
</feature>
<dbReference type="PROSITE" id="PS50860">
    <property type="entry name" value="AA_TRNA_LIGASE_II_ALA"/>
    <property type="match status" value="1"/>
</dbReference>
<dbReference type="InterPro" id="IPR000235">
    <property type="entry name" value="Ribosomal_uS7"/>
</dbReference>
<dbReference type="GO" id="GO:0003735">
    <property type="term" value="F:structural constituent of ribosome"/>
    <property type="evidence" value="ECO:0007669"/>
    <property type="project" value="InterPro"/>
</dbReference>
<dbReference type="Pfam" id="PF00177">
    <property type="entry name" value="Ribosomal_S7"/>
    <property type="match status" value="1"/>
</dbReference>
<keyword evidence="9 11" id="KW-0689">Ribosomal protein</keyword>
<evidence type="ECO:0000256" key="11">
    <source>
        <dbReference type="RuleBase" id="RU003619"/>
    </source>
</evidence>
<evidence type="ECO:0000256" key="9">
    <source>
        <dbReference type="ARBA" id="ARBA00022980"/>
    </source>
</evidence>
<keyword evidence="10 11" id="KW-0687">Ribonucleoprotein</keyword>
<comment type="subcellular location">
    <subcellularLocation>
        <location evidence="2">Cytoplasm</location>
    </subcellularLocation>
</comment>
<dbReference type="InterPro" id="IPR018163">
    <property type="entry name" value="Thr/Ala-tRNA-synth_IIc_edit"/>
</dbReference>
<dbReference type="NCBIfam" id="TIGR01028">
    <property type="entry name" value="uS7_euk_arch"/>
    <property type="match status" value="1"/>
</dbReference>
<dbReference type="InterPro" id="IPR020606">
    <property type="entry name" value="Ribosomal_uS7_CS"/>
</dbReference>
<dbReference type="GO" id="GO:0003723">
    <property type="term" value="F:RNA binding"/>
    <property type="evidence" value="ECO:0007669"/>
    <property type="project" value="InterPro"/>
</dbReference>
<comment type="similarity">
    <text evidence="4">Belongs to the class-II aminoacyl-tRNA synthetase family. Alax-L subfamily.</text>
</comment>
<dbReference type="InterPro" id="IPR023798">
    <property type="entry name" value="Ribosomal_uS7_dom"/>
</dbReference>
<proteinExistence type="inferred from homology"/>
<evidence type="ECO:0000256" key="10">
    <source>
        <dbReference type="ARBA" id="ARBA00023274"/>
    </source>
</evidence>
<dbReference type="SUPFAM" id="SSF47973">
    <property type="entry name" value="Ribosomal protein S7"/>
    <property type="match status" value="1"/>
</dbReference>
<dbReference type="InterPro" id="IPR009000">
    <property type="entry name" value="Transl_B-barrel_sf"/>
</dbReference>
<dbReference type="InterPro" id="IPR036823">
    <property type="entry name" value="Ribosomal_uS7_dom_sf"/>
</dbReference>
<keyword evidence="15" id="KW-1185">Reference proteome</keyword>
<dbReference type="SUPFAM" id="SSF50447">
    <property type="entry name" value="Translation proteins"/>
    <property type="match status" value="1"/>
</dbReference>
<dbReference type="GO" id="GO:0004813">
    <property type="term" value="F:alanine-tRNA ligase activity"/>
    <property type="evidence" value="ECO:0007669"/>
    <property type="project" value="InterPro"/>
</dbReference>
<sequence>MSLLCQKNSYLQEYQSPVRSCQPSSLNVNGKHCQGFDIVLEDSIFFPEGGGQPYDTGLLDDQKVINVRRDGNQAILFVEGDHCRFDCGHQPLQKIDWNRRFDHMQQHSGQHLITAVALKYFNLLTTSWNLGAEISNIELDSTQITDETIEQLEQKVNEKILENLPITISYRDKDDLADIRQQMELPDDLNAHSLRIVSIESLDKNPCCGTHVSSLSHLQMIKLLGTQKGKKGKTLLFFLSGNRVLKHMNNILVREKLLSTSLKCTAEEFVPIVDKLQKNVRRLQKNCTSAMRDLARCEGEKYLNLLDKPRLYSIHRKECEYDFVTSFFNTIGDPTSIIGDRLILISLADDCNSLKSPGQIVIAGNQLLVEKSAKIAIDSFDAKGSVSSGRFRARIPDVSKLPKFEQMITKQSPKINEFFSNNGQCWFFFALNPLIYEWIQTNQQQQTHVLDLRMCSILHAFALCGSTSFSSHTTLFACKLIVVSQSKKFYIHRPDKMSEDYTEAPLVSAEPDMIEIKLFGRWSTSDVQVSDISLTDYIAVKEKYARFLPHSAGRYASKRFRKAQCPIVERLTNSMMMHGRNNGKKLMAVRIVKHAFEIIHLLTGENPLQILVNAIINSGPREDSTRIGRAGTVRRQAVDVSPLRRVNQAIWLLCTGTREAAFRNIKTIAECLADELINAAKGSSNSYAIKKKDELERVAKSNR</sequence>
<dbReference type="AlphaFoldDB" id="A0A922IGH0"/>
<dbReference type="InterPro" id="IPR018165">
    <property type="entry name" value="Ala-tRNA-synth_IIc_core"/>
</dbReference>
<organism evidence="14 15">
    <name type="scientific">Dermatophagoides farinae</name>
    <name type="common">American house dust mite</name>
    <dbReference type="NCBI Taxonomy" id="6954"/>
    <lineage>
        <taxon>Eukaryota</taxon>
        <taxon>Metazoa</taxon>
        <taxon>Ecdysozoa</taxon>
        <taxon>Arthropoda</taxon>
        <taxon>Chelicerata</taxon>
        <taxon>Arachnida</taxon>
        <taxon>Acari</taxon>
        <taxon>Acariformes</taxon>
        <taxon>Sarcoptiformes</taxon>
        <taxon>Astigmata</taxon>
        <taxon>Psoroptidia</taxon>
        <taxon>Analgoidea</taxon>
        <taxon>Pyroglyphidae</taxon>
        <taxon>Dermatophagoidinae</taxon>
        <taxon>Dermatophagoides</taxon>
    </lineage>
</organism>
<evidence type="ECO:0000256" key="12">
    <source>
        <dbReference type="SAM" id="Coils"/>
    </source>
</evidence>
<name>A0A922IGH0_DERFA</name>
<evidence type="ECO:0000256" key="7">
    <source>
        <dbReference type="ARBA" id="ARBA00022833"/>
    </source>
</evidence>
<evidence type="ECO:0000256" key="3">
    <source>
        <dbReference type="ARBA" id="ARBA00007151"/>
    </source>
</evidence>
<keyword evidence="5" id="KW-0963">Cytoplasm</keyword>
<evidence type="ECO:0000256" key="4">
    <source>
        <dbReference type="ARBA" id="ARBA00008429"/>
    </source>
</evidence>
<evidence type="ECO:0000256" key="5">
    <source>
        <dbReference type="ARBA" id="ARBA00022490"/>
    </source>
</evidence>
<protein>
    <submittedName>
        <fullName evidence="14">Alanyl-tRNA editing protein Aarsd1</fullName>
    </submittedName>
</protein>
<comment type="cofactor">
    <cofactor evidence="1">
        <name>Zn(2+)</name>
        <dbReference type="ChEBI" id="CHEBI:29105"/>
    </cofactor>
</comment>
<dbReference type="Gene3D" id="2.40.30.130">
    <property type="match status" value="1"/>
</dbReference>
<gene>
    <name evidence="14" type="primary">AARSD1</name>
    <name evidence="14" type="ORF">DERF_003960</name>
</gene>
<feature type="domain" description="Alanyl-transfer RNA synthetases family profile" evidence="13">
    <location>
        <begin position="1"/>
        <end position="250"/>
    </location>
</feature>
<dbReference type="EMBL" id="ASGP02000001">
    <property type="protein sequence ID" value="KAH9530130.1"/>
    <property type="molecule type" value="Genomic_DNA"/>
</dbReference>
<dbReference type="GO" id="GO:0015935">
    <property type="term" value="C:small ribosomal subunit"/>
    <property type="evidence" value="ECO:0007669"/>
    <property type="project" value="InterPro"/>
</dbReference>
<dbReference type="GO" id="GO:0006419">
    <property type="term" value="P:alanyl-tRNA aminoacylation"/>
    <property type="evidence" value="ECO:0007669"/>
    <property type="project" value="InterPro"/>
</dbReference>
<evidence type="ECO:0000256" key="6">
    <source>
        <dbReference type="ARBA" id="ARBA00022723"/>
    </source>
</evidence>
<dbReference type="SMART" id="SM00863">
    <property type="entry name" value="tRNA_SAD"/>
    <property type="match status" value="1"/>
</dbReference>
<dbReference type="GO" id="GO:0005524">
    <property type="term" value="F:ATP binding"/>
    <property type="evidence" value="ECO:0007669"/>
    <property type="project" value="InterPro"/>
</dbReference>
<dbReference type="Pfam" id="PF07973">
    <property type="entry name" value="tRNA_SAD"/>
    <property type="match status" value="1"/>
</dbReference>
<dbReference type="InterPro" id="IPR012947">
    <property type="entry name" value="tRNA_SAD"/>
</dbReference>
<dbReference type="CDD" id="cd14867">
    <property type="entry name" value="uS7_Eukaryote"/>
    <property type="match status" value="1"/>
</dbReference>
<reference evidence="14" key="2">
    <citation type="journal article" date="2022" name="Res Sq">
        <title>Comparative Genomics Reveals Insights into the Divergent Evolution of Astigmatic Mites and Household Pest Adaptations.</title>
        <authorList>
            <person name="Xiong Q."/>
            <person name="Wan A.T.-Y."/>
            <person name="Liu X.-Y."/>
            <person name="Fung C.S.-H."/>
            <person name="Xiao X."/>
            <person name="Malainual N."/>
            <person name="Hou J."/>
            <person name="Wang L."/>
            <person name="Wang M."/>
            <person name="Yang K."/>
            <person name="Cui Y."/>
            <person name="Leung E."/>
            <person name="Nong W."/>
            <person name="Shin S.-K."/>
            <person name="Au S."/>
            <person name="Jeong K.Y."/>
            <person name="Chew F.T."/>
            <person name="Hui J."/>
            <person name="Leung T.F."/>
            <person name="Tungtrongchitr A."/>
            <person name="Zhong N."/>
            <person name="Liu Z."/>
            <person name="Tsui S."/>
        </authorList>
    </citation>
    <scope>NUCLEOTIDE SEQUENCE</scope>
    <source>
        <strain evidence="14">Derf</strain>
        <tissue evidence="14">Whole organism</tissue>
    </source>
</reference>
<keyword evidence="6" id="KW-0479">Metal-binding</keyword>
<evidence type="ECO:0000259" key="13">
    <source>
        <dbReference type="PROSITE" id="PS50860"/>
    </source>
</evidence>
<dbReference type="Gene3D" id="1.10.455.10">
    <property type="entry name" value="Ribosomal protein S7 domain"/>
    <property type="match status" value="1"/>
</dbReference>
<evidence type="ECO:0000313" key="15">
    <source>
        <dbReference type="Proteomes" id="UP000790347"/>
    </source>
</evidence>
<accession>A0A922IGH0</accession>
<dbReference type="GO" id="GO:0022626">
    <property type="term" value="C:cytosolic ribosome"/>
    <property type="evidence" value="ECO:0007669"/>
    <property type="project" value="UniProtKB-ARBA"/>
</dbReference>
<comment type="similarity">
    <text evidence="3 11">Belongs to the universal ribosomal protein uS7 family.</text>
</comment>
<keyword evidence="12" id="KW-0175">Coiled coil</keyword>